<name>A0ABN3ISY7_9ACTN</name>
<sequence length="587" mass="65800">MGVEDMGGNDLVLTDQIVEDRRTKSDPPLPFEVAFEHFACEQALHGYGLSAEEISAGVIGGGDDGGIDGVYVFLGNRLLHEDSDVFQPSFSVNSLENGVQLTLWLVQAKTSKSFSEAALDKVASSCNLLLKLDADDADLGKLYCEDLLARVGLFRKALLRIAGRMPTVKIRFSYVTRGDTEEVHPKVVVKARHLETQFAQTLGTASGEVEFLGPAELWKRASVIPSYTLELPYQESITHGTSHIALIALGDYISFLSEDDGTIKSHIFDWNVRDYQGNVEVNREIAASLQNPDAPEFWWLNNGITIVCSGASSIGKRLSLSDVQIVNGLQTSYTIHETLRERYAENPGDPVFQRLVQVRILVTGDQAARDAVIRATNRQTSVPVASLRATDDIQRQIETYFFEHDWFYDRRKNYYRNQGKPLDRIISIPFLAQTVMAMALGRPDYARARPSSLLKSDSDYQRVFSKATPLPVYLWLAVTQRQVDGFLQSSTTSLSSSEFTNLRFHLSMLAATDLMGRPFTGAGHLKNFALEEVFPGSARLSKLFEILREEFLRYQRQHGTGPDQTAKSNDFVQHLLEHFGWQRTSWR</sequence>
<dbReference type="Proteomes" id="UP001500058">
    <property type="component" value="Unassembled WGS sequence"/>
</dbReference>
<evidence type="ECO:0000313" key="2">
    <source>
        <dbReference type="EMBL" id="GAA2411580.1"/>
    </source>
</evidence>
<dbReference type="RefSeq" id="WP_344632988.1">
    <property type="nucleotide sequence ID" value="NZ_BAAATJ010000026.1"/>
</dbReference>
<protein>
    <submittedName>
        <fullName evidence="2">AIPR family protein</fullName>
    </submittedName>
</protein>
<organism evidence="2 3">
    <name type="scientific">Streptomyces glaucosporus</name>
    <dbReference type="NCBI Taxonomy" id="284044"/>
    <lineage>
        <taxon>Bacteria</taxon>
        <taxon>Bacillati</taxon>
        <taxon>Actinomycetota</taxon>
        <taxon>Actinomycetes</taxon>
        <taxon>Kitasatosporales</taxon>
        <taxon>Streptomycetaceae</taxon>
        <taxon>Streptomyces</taxon>
    </lineage>
</organism>
<comment type="caution">
    <text evidence="2">The sequence shown here is derived from an EMBL/GenBank/DDBJ whole genome shotgun (WGS) entry which is preliminary data.</text>
</comment>
<keyword evidence="3" id="KW-1185">Reference proteome</keyword>
<evidence type="ECO:0000259" key="1">
    <source>
        <dbReference type="Pfam" id="PF10592"/>
    </source>
</evidence>
<dbReference type="InterPro" id="IPR018891">
    <property type="entry name" value="AIPR_C"/>
</dbReference>
<dbReference type="EMBL" id="BAAATJ010000026">
    <property type="protein sequence ID" value="GAA2411580.1"/>
    <property type="molecule type" value="Genomic_DNA"/>
</dbReference>
<feature type="domain" description="Abortive phage infection protein C-terminal" evidence="1">
    <location>
        <begin position="268"/>
        <end position="455"/>
    </location>
</feature>
<dbReference type="Pfam" id="PF10592">
    <property type="entry name" value="AIPR"/>
    <property type="match status" value="1"/>
</dbReference>
<gene>
    <name evidence="2" type="ORF">GCM10010420_45680</name>
</gene>
<accession>A0ABN3ISY7</accession>
<proteinExistence type="predicted"/>
<reference evidence="2 3" key="1">
    <citation type="journal article" date="2019" name="Int. J. Syst. Evol. Microbiol.">
        <title>The Global Catalogue of Microorganisms (GCM) 10K type strain sequencing project: providing services to taxonomists for standard genome sequencing and annotation.</title>
        <authorList>
            <consortium name="The Broad Institute Genomics Platform"/>
            <consortium name="The Broad Institute Genome Sequencing Center for Infectious Disease"/>
            <person name="Wu L."/>
            <person name="Ma J."/>
        </authorList>
    </citation>
    <scope>NUCLEOTIDE SEQUENCE [LARGE SCALE GENOMIC DNA]</scope>
    <source>
        <strain evidence="2 3">JCM 6921</strain>
    </source>
</reference>
<evidence type="ECO:0000313" key="3">
    <source>
        <dbReference type="Proteomes" id="UP001500058"/>
    </source>
</evidence>